<evidence type="ECO:0000313" key="2">
    <source>
        <dbReference type="EMBL" id="KAK3929750.1"/>
    </source>
</evidence>
<sequence length="831" mass="93957">MAESIKDNCTLSNTSHRVQVIHDLTHEEEAEANSGEDSNRLDEDSVSEEVTNTKRPSRPGRFPSDVESISPCAQDFQSQNKLKEVSSSCHCIEEYFPVLNKLNLVLEENNRLKERLLGALRRVPESNGHFSPDGSNLLNIILECAQKNAGKKRKGWRYNDTLKEFCTIVFTLGGPQVYEILSRNLLLPAIPTCSRILYKHESIQGGVFRFKELKRIMTEKGYPTNKVILSEDGTVVTGRIQYDPKTNQVVGFCLPLQNGVPVQNSFPATSAKVIESYFCEGIVSTNAYVTMARPLASNSTPFCVALFGTDNRFSHHDVLSRWEWMNKEATKENIEIVAHSSDGDGKLLKAMVIKTFSSNPSRKWPWFQASLDASAKIMVQDTIYLLVKLKCKFLHASDIMPMGKHHIVSRGHIADLIENTSKGKHKLTASILTQKDKMNFRSAQNLCDTIVCEELACVAGSEATITFLNMMREFCSAFLDVTLNASQRISRVFKWLFFVRLWRKWIDDTDGYSLSHNFITSNSYTCMELNAHALILMVRKLRDAEEHNLFLPWLFSSQDCEDFFRKSRAMSPTHSTMVTFSILELQHKTRRTDFLSQSFSKLANDFEFPRLKKMYQHQNQQPHVSTVLPEDYEIEKLIEKALQDAIEEAVAFQIIVKPKSKSKSKFPVCPLGSDLSVTEENEEHFNDFDVDAETTEDSSEDYSDFNTFQDSNENTVNDVEEDLLVGCTGSLGLKNFDNVSISSSSPFVAVKDGNGKQCVIKKSSLIWLLSSGDTRISSDRLLRVQAAAVQHKRNDTVKNQKPFKEDTLLVGNWGCASLLFVIDLRLSLGFS</sequence>
<protein>
    <submittedName>
        <fullName evidence="2">Thiamine pyrophosphokinase 1</fullName>
    </submittedName>
</protein>
<accession>A0AAE1LS56</accession>
<name>A0AAE1LS56_9NEOP</name>
<reference evidence="2" key="2">
    <citation type="journal article" date="2023" name="BMC Genomics">
        <title>Pest status, molecular evolution, and epigenetic factors derived from the genome assembly of Frankliniella fusca, a thysanopteran phytovirus vector.</title>
        <authorList>
            <person name="Catto M.A."/>
            <person name="Labadie P.E."/>
            <person name="Jacobson A.L."/>
            <person name="Kennedy G.G."/>
            <person name="Srinivasan R."/>
            <person name="Hunt B.G."/>
        </authorList>
    </citation>
    <scope>NUCLEOTIDE SEQUENCE</scope>
    <source>
        <strain evidence="2">PL_HMW_Pooled</strain>
    </source>
</reference>
<keyword evidence="3" id="KW-1185">Reference proteome</keyword>
<dbReference type="AlphaFoldDB" id="A0AAE1LS56"/>
<comment type="caution">
    <text evidence="2">The sequence shown here is derived from an EMBL/GenBank/DDBJ whole genome shotgun (WGS) entry which is preliminary data.</text>
</comment>
<dbReference type="Proteomes" id="UP001219518">
    <property type="component" value="Unassembled WGS sequence"/>
</dbReference>
<feature type="compositionally biased region" description="Acidic residues" evidence="1">
    <location>
        <begin position="690"/>
        <end position="703"/>
    </location>
</feature>
<dbReference type="PANTHER" id="PTHR33173">
    <property type="match status" value="1"/>
</dbReference>
<proteinExistence type="predicted"/>
<feature type="region of interest" description="Disordered" evidence="1">
    <location>
        <begin position="690"/>
        <end position="711"/>
    </location>
</feature>
<dbReference type="EMBL" id="JAHWGI010001403">
    <property type="protein sequence ID" value="KAK3929750.1"/>
    <property type="molecule type" value="Genomic_DNA"/>
</dbReference>
<gene>
    <name evidence="2" type="ORF">KUF71_019591</name>
</gene>
<organism evidence="2 3">
    <name type="scientific">Frankliniella fusca</name>
    <dbReference type="NCBI Taxonomy" id="407009"/>
    <lineage>
        <taxon>Eukaryota</taxon>
        <taxon>Metazoa</taxon>
        <taxon>Ecdysozoa</taxon>
        <taxon>Arthropoda</taxon>
        <taxon>Hexapoda</taxon>
        <taxon>Insecta</taxon>
        <taxon>Pterygota</taxon>
        <taxon>Neoptera</taxon>
        <taxon>Paraneoptera</taxon>
        <taxon>Thysanoptera</taxon>
        <taxon>Terebrantia</taxon>
        <taxon>Thripoidea</taxon>
        <taxon>Thripidae</taxon>
        <taxon>Frankliniella</taxon>
    </lineage>
</organism>
<evidence type="ECO:0000256" key="1">
    <source>
        <dbReference type="SAM" id="MobiDB-lite"/>
    </source>
</evidence>
<reference evidence="2" key="1">
    <citation type="submission" date="2021-07" db="EMBL/GenBank/DDBJ databases">
        <authorList>
            <person name="Catto M.A."/>
            <person name="Jacobson A."/>
            <person name="Kennedy G."/>
            <person name="Labadie P."/>
            <person name="Hunt B.G."/>
            <person name="Srinivasan R."/>
        </authorList>
    </citation>
    <scope>NUCLEOTIDE SEQUENCE</scope>
    <source>
        <strain evidence="2">PL_HMW_Pooled</strain>
        <tissue evidence="2">Head</tissue>
    </source>
</reference>
<evidence type="ECO:0000313" key="3">
    <source>
        <dbReference type="Proteomes" id="UP001219518"/>
    </source>
</evidence>
<feature type="region of interest" description="Disordered" evidence="1">
    <location>
        <begin position="28"/>
        <end position="68"/>
    </location>
</feature>
<dbReference type="PANTHER" id="PTHR33173:SF2">
    <property type="entry name" value="MYND-TYPE DOMAIN-CONTAINING PROTEIN"/>
    <property type="match status" value="1"/>
</dbReference>